<accession>A0A8J4PYH9</accession>
<feature type="domain" description="DUF7949" evidence="6">
    <location>
        <begin position="1032"/>
        <end position="1065"/>
    </location>
</feature>
<evidence type="ECO:0000313" key="7">
    <source>
        <dbReference type="EMBL" id="KAF2074877.1"/>
    </source>
</evidence>
<dbReference type="Proteomes" id="UP000695562">
    <property type="component" value="Unassembled WGS sequence"/>
</dbReference>
<evidence type="ECO:0000259" key="4">
    <source>
        <dbReference type="Pfam" id="PF23034"/>
    </source>
</evidence>
<name>A0A8J4PYH9_9MYCE</name>
<feature type="region of interest" description="Disordered" evidence="1">
    <location>
        <begin position="1000"/>
        <end position="1029"/>
    </location>
</feature>
<feature type="compositionally biased region" description="Low complexity" evidence="1">
    <location>
        <begin position="1005"/>
        <end position="1018"/>
    </location>
</feature>
<dbReference type="InterPro" id="IPR056645">
    <property type="entry name" value="DUF7743"/>
</dbReference>
<dbReference type="InterPro" id="IPR057709">
    <property type="entry name" value="DUF7949"/>
</dbReference>
<feature type="chain" id="PRO_5035240817" description="EGF-like domain-containing protein" evidence="2">
    <location>
        <begin position="21"/>
        <end position="1163"/>
    </location>
</feature>
<dbReference type="Pfam" id="PF23033">
    <property type="entry name" value="DUF7034"/>
    <property type="match status" value="1"/>
</dbReference>
<dbReference type="Pfam" id="PF24893">
    <property type="entry name" value="DUF7743"/>
    <property type="match status" value="1"/>
</dbReference>
<feature type="signal peptide" evidence="2">
    <location>
        <begin position="1"/>
        <end position="20"/>
    </location>
</feature>
<dbReference type="EMBL" id="AJWJ01000125">
    <property type="protein sequence ID" value="KAF2074877.1"/>
    <property type="molecule type" value="Genomic_DNA"/>
</dbReference>
<feature type="domain" description="DUF7743" evidence="5">
    <location>
        <begin position="433"/>
        <end position="529"/>
    </location>
</feature>
<gene>
    <name evidence="7" type="ORF">CYY_003832</name>
</gene>
<dbReference type="PANTHER" id="PTHR31378:SF29">
    <property type="entry name" value="EGF-LIKE DOMAIN-CONTAINING PROTEIN-RELATED"/>
    <property type="match status" value="1"/>
</dbReference>
<dbReference type="PANTHER" id="PTHR31378">
    <property type="entry name" value="EGF-LIKE DOMAIN-CONTAINING PROTEIN-RELATED-RELATED"/>
    <property type="match status" value="1"/>
</dbReference>
<evidence type="ECO:0000259" key="5">
    <source>
        <dbReference type="Pfam" id="PF24893"/>
    </source>
</evidence>
<sequence length="1163" mass="129819">MKYSLLFVFVFLVCVGNAVPQLSFVTNDNSPPVPTPELYDDVNGECIFNLHLISLDTYPCASLDVGANATSTDKFNNTDSFFIIQATRPVSTGTIYITLTNSNSETGTIFRPLNCIALPYPNMVRVPTLEKYMFSQTQPFNAYFRATNYHHKVDISLVSVNTTYWKVDVSQVNVGLYKVSISPNTYPELLIIQDGIFNVLVEVLVGYHSVSLTINIPSPVDSLINISSPQLLPSNLTKHYFTFNKLTIDKSFALDPLIVFNSSDPYYMAPVYGNTSKATYVTRFTSNGNQSVYLLYPIPLATGFTNWVHHYEFTQITPDPPTVLTPSGGINQRILGADANLGSTRLYIFEANFMNRPSSFNVNIRPSQYAITLPWIAFPSQSKGSYATVSGTYQAYHCKSSFLLSQYWPSSMATFTYQMISQSMPSHPSPFTGDTVAPFVNEIQLFQLPGTQSIVVRIKVFDDVSGFKALFNRNNPSIYLSTRDLIQGTPTDGVYETFFKVPFKADYFLAVDQSLNQRTYSWSLIDTNILNRLGFSNPKTLNSSFSFTDIIDAQWSHPIEIDLTNQSRSIDFYFKVINPSLDISPILKIVHPFYGFVFYGEFNSTSNRFEIPIILPMNMFTGVVDYQLEYFSTIGSDYLNAQFSKSTLRVYSQDADVFGPELVSLYQIPSASLIIPIGGARIGWEMVFFDRLNGFNRGNMTVIGSLDQQEYVFELNQLNFPTVISIEIMGECRSQTFRINSMVLIDNGGYISTLESSALINLLDESLLSIEVICRGLSDTIPPALTSFDFSPKSIDVGSIDRVVNFTFTLLGSDIHPSPPIIYITSTETTVSQVSVFVGSNFTHNSYECSFLVPYGFGYPEYAVVSIYNIMDSSFNIAGYSAEDLSIALYPYVINTTQFTLDYNPWIDSVSPISSNGGKLVIYGRAFGFDESSSCNVTIFYKDKPSHVSVPTFRTPTSMIINDVKPTFKIFSIRIEKYKSSELLQSNLFSVAPFIKPPYPPQDESSSVSSSNSDISSSAEIPTPTPTQPPNPCISDCGGSSQGHCSSTGCICYSPWMGIDCKSKVIIIPTPSINNTIPSTNISIPSTSNNEEITYKGLISILELQELDRDNQLVFKYPFTQWIWSNISTDNESVKHLYSTNITNQLDQSITTVNVSIQYFDKQ</sequence>
<organism evidence="7 8">
    <name type="scientific">Polysphondylium violaceum</name>
    <dbReference type="NCBI Taxonomy" id="133409"/>
    <lineage>
        <taxon>Eukaryota</taxon>
        <taxon>Amoebozoa</taxon>
        <taxon>Evosea</taxon>
        <taxon>Eumycetozoa</taxon>
        <taxon>Dictyostelia</taxon>
        <taxon>Dictyosteliales</taxon>
        <taxon>Dictyosteliaceae</taxon>
        <taxon>Polysphondylium</taxon>
    </lineage>
</organism>
<keyword evidence="2" id="KW-0732">Signal</keyword>
<protein>
    <recommendedName>
        <fullName evidence="9">EGF-like domain-containing protein</fullName>
    </recommendedName>
</protein>
<feature type="domain" description="DUF7035" evidence="4">
    <location>
        <begin position="655"/>
        <end position="774"/>
    </location>
</feature>
<evidence type="ECO:0000259" key="6">
    <source>
        <dbReference type="Pfam" id="PF25820"/>
    </source>
</evidence>
<evidence type="ECO:0008006" key="9">
    <source>
        <dbReference type="Google" id="ProtNLM"/>
    </source>
</evidence>
<keyword evidence="8" id="KW-1185">Reference proteome</keyword>
<comment type="caution">
    <text evidence="7">The sequence shown here is derived from an EMBL/GenBank/DDBJ whole genome shotgun (WGS) entry which is preliminary data.</text>
</comment>
<feature type="domain" description="DUF7034" evidence="3">
    <location>
        <begin position="783"/>
        <end position="898"/>
    </location>
</feature>
<reference evidence="7" key="1">
    <citation type="submission" date="2020-01" db="EMBL/GenBank/DDBJ databases">
        <title>Development of genomics and gene disruption for Polysphondylium violaceum indicates a role for the polyketide synthase stlB in stalk morphogenesis.</title>
        <authorList>
            <person name="Narita B."/>
            <person name="Kawabe Y."/>
            <person name="Kin K."/>
            <person name="Saito T."/>
            <person name="Gibbs R."/>
            <person name="Kuspa A."/>
            <person name="Muzny D."/>
            <person name="Queller D."/>
            <person name="Richards S."/>
            <person name="Strassman J."/>
            <person name="Sucgang R."/>
            <person name="Worley K."/>
            <person name="Schaap P."/>
        </authorList>
    </citation>
    <scope>NUCLEOTIDE SEQUENCE</scope>
    <source>
        <strain evidence="7">QSvi11</strain>
    </source>
</reference>
<dbReference type="InterPro" id="IPR055462">
    <property type="entry name" value="DUF7034"/>
</dbReference>
<dbReference type="Pfam" id="PF25820">
    <property type="entry name" value="DUF7949"/>
    <property type="match status" value="1"/>
</dbReference>
<dbReference type="InterPro" id="IPR055463">
    <property type="entry name" value="DUF7035"/>
</dbReference>
<dbReference type="OrthoDB" id="24183at2759"/>
<dbReference type="AlphaFoldDB" id="A0A8J4PYH9"/>
<dbReference type="Pfam" id="PF23034">
    <property type="entry name" value="DUF7035"/>
    <property type="match status" value="1"/>
</dbReference>
<evidence type="ECO:0000256" key="1">
    <source>
        <dbReference type="SAM" id="MobiDB-lite"/>
    </source>
</evidence>
<evidence type="ECO:0000259" key="3">
    <source>
        <dbReference type="Pfam" id="PF23033"/>
    </source>
</evidence>
<evidence type="ECO:0000256" key="2">
    <source>
        <dbReference type="SAM" id="SignalP"/>
    </source>
</evidence>
<evidence type="ECO:0000313" key="8">
    <source>
        <dbReference type="Proteomes" id="UP000695562"/>
    </source>
</evidence>
<proteinExistence type="predicted"/>
<feature type="non-terminal residue" evidence="7">
    <location>
        <position position="1163"/>
    </location>
</feature>